<dbReference type="Proteomes" id="UP000231019">
    <property type="component" value="Unassembled WGS sequence"/>
</dbReference>
<proteinExistence type="predicted"/>
<dbReference type="NCBIfam" id="TIGR03165">
    <property type="entry name" value="F1F0_chp_2"/>
    <property type="match status" value="1"/>
</dbReference>
<reference evidence="2 3" key="1">
    <citation type="submission" date="2017-09" db="EMBL/GenBank/DDBJ databases">
        <title>Depth-based differentiation of microbial function through sediment-hosted aquifers and enrichment of novel symbionts in the deep terrestrial subsurface.</title>
        <authorList>
            <person name="Probst A.J."/>
            <person name="Ladd B."/>
            <person name="Jarett J.K."/>
            <person name="Geller-Mcgrath D.E."/>
            <person name="Sieber C.M."/>
            <person name="Emerson J.B."/>
            <person name="Anantharaman K."/>
            <person name="Thomas B.C."/>
            <person name="Malmstrom R."/>
            <person name="Stieglmeier M."/>
            <person name="Klingl A."/>
            <person name="Woyke T."/>
            <person name="Ryan C.M."/>
            <person name="Banfield J.F."/>
        </authorList>
    </citation>
    <scope>NUCLEOTIDE SEQUENCE [LARGE SCALE GENOMIC DNA]</scope>
    <source>
        <strain evidence="2">CG17_big_fil_post_rev_8_21_14_2_50_48_46</strain>
    </source>
</reference>
<dbReference type="Pfam" id="PF12966">
    <property type="entry name" value="AtpR"/>
    <property type="match status" value="1"/>
</dbReference>
<evidence type="ECO:0000256" key="1">
    <source>
        <dbReference type="SAM" id="Phobius"/>
    </source>
</evidence>
<gene>
    <name evidence="2" type="ORF">COW36_17200</name>
</gene>
<evidence type="ECO:0000313" key="2">
    <source>
        <dbReference type="EMBL" id="PIW15449.1"/>
    </source>
</evidence>
<evidence type="ECO:0008006" key="4">
    <source>
        <dbReference type="Google" id="ProtNLM"/>
    </source>
</evidence>
<sequence>MFELWLLTAFLTGILLSLIFFGGLWWTVQKGLKTQQPARLFLSSSLLRTGLVLLGFYTIANHHWERFLACLLGFVLGRQLVLKFSKATDKSKHCAEVQHAPES</sequence>
<dbReference type="InterPro" id="IPR017581">
    <property type="entry name" value="AtpR-like"/>
</dbReference>
<protein>
    <recommendedName>
        <fullName evidence="4">ATP synthase subunit I</fullName>
    </recommendedName>
</protein>
<feature type="transmembrane region" description="Helical" evidence="1">
    <location>
        <begin position="6"/>
        <end position="28"/>
    </location>
</feature>
<feature type="transmembrane region" description="Helical" evidence="1">
    <location>
        <begin position="66"/>
        <end position="82"/>
    </location>
</feature>
<comment type="caution">
    <text evidence="2">The sequence shown here is derived from an EMBL/GenBank/DDBJ whole genome shotgun (WGS) entry which is preliminary data.</text>
</comment>
<dbReference type="EMBL" id="PFFQ01000053">
    <property type="protein sequence ID" value="PIW15449.1"/>
    <property type="molecule type" value="Genomic_DNA"/>
</dbReference>
<name>A0A2M7G187_9BACT</name>
<accession>A0A2M7G187</accession>
<dbReference type="AlphaFoldDB" id="A0A2M7G187"/>
<keyword evidence="1" id="KW-1133">Transmembrane helix</keyword>
<keyword evidence="1" id="KW-0472">Membrane</keyword>
<organism evidence="2 3">
    <name type="scientific">bacterium (Candidatus Blackallbacteria) CG17_big_fil_post_rev_8_21_14_2_50_48_46</name>
    <dbReference type="NCBI Taxonomy" id="2014261"/>
    <lineage>
        <taxon>Bacteria</taxon>
        <taxon>Candidatus Blackallbacteria</taxon>
    </lineage>
</organism>
<evidence type="ECO:0000313" key="3">
    <source>
        <dbReference type="Proteomes" id="UP000231019"/>
    </source>
</evidence>
<feature type="transmembrane region" description="Helical" evidence="1">
    <location>
        <begin position="40"/>
        <end position="60"/>
    </location>
</feature>
<keyword evidence="1" id="KW-0812">Transmembrane</keyword>